<dbReference type="KEGG" id="psco:LY89DRAFT_64100"/>
<feature type="region of interest" description="Disordered" evidence="1">
    <location>
        <begin position="21"/>
        <end position="65"/>
    </location>
</feature>
<keyword evidence="2" id="KW-0812">Transmembrane</keyword>
<accession>A0A194XAK0</accession>
<evidence type="ECO:0000313" key="3">
    <source>
        <dbReference type="EMBL" id="KUJ16787.1"/>
    </source>
</evidence>
<evidence type="ECO:0000256" key="1">
    <source>
        <dbReference type="SAM" id="MobiDB-lite"/>
    </source>
</evidence>
<feature type="transmembrane region" description="Helical" evidence="2">
    <location>
        <begin position="65"/>
        <end position="89"/>
    </location>
</feature>
<proteinExistence type="predicted"/>
<dbReference type="EMBL" id="KQ947415">
    <property type="protein sequence ID" value="KUJ16787.1"/>
    <property type="molecule type" value="Genomic_DNA"/>
</dbReference>
<sequence>MMSIERLASCLRIKQRELEFCPQPQPQPQPSNASRDPPLVLTPHRQKEQGKARASKRRLKPTSSFSHNSGITAHVLLTFPSLLPLVYSLSVGLSAGRNENFTLINCLLVVWFIHSFVPLHSFNHTITQSHNHTITQSHNHTITHHIYPPARIRITSSYAFDTLERIPA</sequence>
<reference evidence="3 4" key="1">
    <citation type="submission" date="2015-10" db="EMBL/GenBank/DDBJ databases">
        <title>Full genome of DAOMC 229536 Phialocephala scopiformis, a fungal endophyte of spruce producing the potent anti-insectan compound rugulosin.</title>
        <authorList>
            <consortium name="DOE Joint Genome Institute"/>
            <person name="Walker A.K."/>
            <person name="Frasz S.L."/>
            <person name="Seifert K.A."/>
            <person name="Miller J.D."/>
            <person name="Mondo S.J."/>
            <person name="Labutti K."/>
            <person name="Lipzen A."/>
            <person name="Dockter R."/>
            <person name="Kennedy M."/>
            <person name="Grigoriev I.V."/>
            <person name="Spatafora J.W."/>
        </authorList>
    </citation>
    <scope>NUCLEOTIDE SEQUENCE [LARGE SCALE GENOMIC DNA]</scope>
    <source>
        <strain evidence="3 4">CBS 120377</strain>
    </source>
</reference>
<dbReference type="Proteomes" id="UP000070700">
    <property type="component" value="Unassembled WGS sequence"/>
</dbReference>
<protein>
    <submittedName>
        <fullName evidence="3">Uncharacterized protein</fullName>
    </submittedName>
</protein>
<dbReference type="InParanoid" id="A0A194XAK0"/>
<keyword evidence="2" id="KW-0472">Membrane</keyword>
<keyword evidence="4" id="KW-1185">Reference proteome</keyword>
<name>A0A194XAK0_MOLSC</name>
<gene>
    <name evidence="3" type="ORF">LY89DRAFT_64100</name>
</gene>
<dbReference type="AlphaFoldDB" id="A0A194XAK0"/>
<organism evidence="3 4">
    <name type="scientific">Mollisia scopiformis</name>
    <name type="common">Conifer needle endophyte fungus</name>
    <name type="synonym">Phialocephala scopiformis</name>
    <dbReference type="NCBI Taxonomy" id="149040"/>
    <lineage>
        <taxon>Eukaryota</taxon>
        <taxon>Fungi</taxon>
        <taxon>Dikarya</taxon>
        <taxon>Ascomycota</taxon>
        <taxon>Pezizomycotina</taxon>
        <taxon>Leotiomycetes</taxon>
        <taxon>Helotiales</taxon>
        <taxon>Mollisiaceae</taxon>
        <taxon>Mollisia</taxon>
    </lineage>
</organism>
<keyword evidence="2" id="KW-1133">Transmembrane helix</keyword>
<dbReference type="RefSeq" id="XP_018071142.1">
    <property type="nucleotide sequence ID" value="XM_018211695.1"/>
</dbReference>
<feature type="transmembrane region" description="Helical" evidence="2">
    <location>
        <begin position="101"/>
        <end position="119"/>
    </location>
</feature>
<evidence type="ECO:0000256" key="2">
    <source>
        <dbReference type="SAM" id="Phobius"/>
    </source>
</evidence>
<dbReference type="GeneID" id="28821421"/>
<evidence type="ECO:0000313" key="4">
    <source>
        <dbReference type="Proteomes" id="UP000070700"/>
    </source>
</evidence>